<proteinExistence type="predicted"/>
<organism evidence="1 2">
    <name type="scientific">Goodea atripinnis</name>
    <dbReference type="NCBI Taxonomy" id="208336"/>
    <lineage>
        <taxon>Eukaryota</taxon>
        <taxon>Metazoa</taxon>
        <taxon>Chordata</taxon>
        <taxon>Craniata</taxon>
        <taxon>Vertebrata</taxon>
        <taxon>Euteleostomi</taxon>
        <taxon>Actinopterygii</taxon>
        <taxon>Neopterygii</taxon>
        <taxon>Teleostei</taxon>
        <taxon>Neoteleostei</taxon>
        <taxon>Acanthomorphata</taxon>
        <taxon>Ovalentaria</taxon>
        <taxon>Atherinomorphae</taxon>
        <taxon>Cyprinodontiformes</taxon>
        <taxon>Goodeidae</taxon>
        <taxon>Goodea</taxon>
    </lineage>
</organism>
<name>A0ABV0PA50_9TELE</name>
<protein>
    <submittedName>
        <fullName evidence="1">Uncharacterized protein</fullName>
    </submittedName>
</protein>
<accession>A0ABV0PA50</accession>
<evidence type="ECO:0000313" key="2">
    <source>
        <dbReference type="Proteomes" id="UP001476798"/>
    </source>
</evidence>
<reference evidence="1 2" key="1">
    <citation type="submission" date="2021-06" db="EMBL/GenBank/DDBJ databases">
        <authorList>
            <person name="Palmer J.M."/>
        </authorList>
    </citation>
    <scope>NUCLEOTIDE SEQUENCE [LARGE SCALE GENOMIC DNA]</scope>
    <source>
        <strain evidence="1 2">GA_2019</strain>
        <tissue evidence="1">Muscle</tissue>
    </source>
</reference>
<dbReference type="Proteomes" id="UP001476798">
    <property type="component" value="Unassembled WGS sequence"/>
</dbReference>
<gene>
    <name evidence="1" type="ORF">GOODEAATRI_000425</name>
</gene>
<dbReference type="EMBL" id="JAHRIO010069978">
    <property type="protein sequence ID" value="MEQ2180350.1"/>
    <property type="molecule type" value="Genomic_DNA"/>
</dbReference>
<sequence>MMSCTFSYFPNTGATVLNYYVKSKLLSLKSWFLCQCSSGSPAKITWKERGLGRQMPAGQQRAFMESEGLRQCMQAAIQTPIYRWNGECDEVCNTAICLDVHPPCHPESHTLWLLFRVLEDTQLTFEKCSVLYGFLFI</sequence>
<keyword evidence="2" id="KW-1185">Reference proteome</keyword>
<comment type="caution">
    <text evidence="1">The sequence shown here is derived from an EMBL/GenBank/DDBJ whole genome shotgun (WGS) entry which is preliminary data.</text>
</comment>
<evidence type="ECO:0000313" key="1">
    <source>
        <dbReference type="EMBL" id="MEQ2180350.1"/>
    </source>
</evidence>